<dbReference type="InterPro" id="IPR036209">
    <property type="entry name" value="YwmB-like_sf"/>
</dbReference>
<keyword evidence="2" id="KW-1185">Reference proteome</keyword>
<dbReference type="EMBL" id="JBHTIU010000108">
    <property type="protein sequence ID" value="MFD0872409.1"/>
    <property type="molecule type" value="Genomic_DNA"/>
</dbReference>
<comment type="caution">
    <text evidence="1">The sequence shown here is derived from an EMBL/GenBank/DDBJ whole genome shotgun (WGS) entry which is preliminary data.</text>
</comment>
<dbReference type="Pfam" id="PF08680">
    <property type="entry name" value="DUF1779"/>
    <property type="match status" value="1"/>
</dbReference>
<name>A0ABW3DIP2_9BACL</name>
<dbReference type="Proteomes" id="UP001597120">
    <property type="component" value="Unassembled WGS sequence"/>
</dbReference>
<dbReference type="Gene3D" id="3.30.360.40">
    <property type="entry name" value="YwmB-like"/>
    <property type="match status" value="1"/>
</dbReference>
<dbReference type="SUPFAM" id="SSF143842">
    <property type="entry name" value="YwmB-like"/>
    <property type="match status" value="1"/>
</dbReference>
<evidence type="ECO:0000313" key="2">
    <source>
        <dbReference type="Proteomes" id="UP001597120"/>
    </source>
</evidence>
<dbReference type="RefSeq" id="WP_144937344.1">
    <property type="nucleotide sequence ID" value="NZ_JBHTIU010000108.1"/>
</dbReference>
<sequence>MSFRSPFSINRLALITIFLILLGVWGQFRVFADVTAAEDPWRELMNLTDSLYDEANLVIYQESVFNTYSDPAEFTAIGRETAERLQLPEGSLNALPDGRLCYETAAPMSGGQVTMRLVALDDGVTAYLTVRWDGAVREFPQALEWRESMPESDGARWNIGIQGMVRDSLQANSGKEEVILSVQNKLQAQRIDRYEDAGSLSVSLSSPLLNEYIISGQHKIHAQAAVHQVTESGKWRLTLGFPAITMEY</sequence>
<dbReference type="InterPro" id="IPR014794">
    <property type="entry name" value="DUF1779"/>
</dbReference>
<proteinExistence type="predicted"/>
<reference evidence="2" key="1">
    <citation type="journal article" date="2019" name="Int. J. Syst. Evol. Microbiol.">
        <title>The Global Catalogue of Microorganisms (GCM) 10K type strain sequencing project: providing services to taxonomists for standard genome sequencing and annotation.</title>
        <authorList>
            <consortium name="The Broad Institute Genomics Platform"/>
            <consortium name="The Broad Institute Genome Sequencing Center for Infectious Disease"/>
            <person name="Wu L."/>
            <person name="Ma J."/>
        </authorList>
    </citation>
    <scope>NUCLEOTIDE SEQUENCE [LARGE SCALE GENOMIC DNA]</scope>
    <source>
        <strain evidence="2">CCUG 57263</strain>
    </source>
</reference>
<accession>A0ABW3DIP2</accession>
<gene>
    <name evidence="1" type="ORF">ACFQ03_25120</name>
</gene>
<protein>
    <submittedName>
        <fullName evidence="1">YwmB family TATA-box binding protein</fullName>
    </submittedName>
</protein>
<organism evidence="1 2">
    <name type="scientific">Paenibacillus residui</name>
    <dbReference type="NCBI Taxonomy" id="629724"/>
    <lineage>
        <taxon>Bacteria</taxon>
        <taxon>Bacillati</taxon>
        <taxon>Bacillota</taxon>
        <taxon>Bacilli</taxon>
        <taxon>Bacillales</taxon>
        <taxon>Paenibacillaceae</taxon>
        <taxon>Paenibacillus</taxon>
    </lineage>
</organism>
<evidence type="ECO:0000313" key="1">
    <source>
        <dbReference type="EMBL" id="MFD0872409.1"/>
    </source>
</evidence>